<protein>
    <submittedName>
        <fullName evidence="2">Ethanolamine utilization protein EutH</fullName>
    </submittedName>
</protein>
<organism evidence="2 3">
    <name type="scientific">Candidatus Ruthenibacterium merdavium</name>
    <dbReference type="NCBI Taxonomy" id="2838752"/>
    <lineage>
        <taxon>Bacteria</taxon>
        <taxon>Bacillati</taxon>
        <taxon>Bacillota</taxon>
        <taxon>Clostridia</taxon>
        <taxon>Eubacteriales</taxon>
        <taxon>Oscillospiraceae</taxon>
        <taxon>Ruthenibacterium</taxon>
    </lineage>
</organism>
<keyword evidence="1" id="KW-1133">Transmembrane helix</keyword>
<reference evidence="2" key="2">
    <citation type="submission" date="2021-04" db="EMBL/GenBank/DDBJ databases">
        <authorList>
            <person name="Gilroy R."/>
        </authorList>
    </citation>
    <scope>NUCLEOTIDE SEQUENCE</scope>
    <source>
        <strain evidence="2">5933</strain>
    </source>
</reference>
<dbReference type="EMBL" id="DWWA01000008">
    <property type="protein sequence ID" value="HJC71447.1"/>
    <property type="molecule type" value="Genomic_DNA"/>
</dbReference>
<feature type="transmembrane region" description="Helical" evidence="1">
    <location>
        <begin position="169"/>
        <end position="196"/>
    </location>
</feature>
<feature type="transmembrane region" description="Helical" evidence="1">
    <location>
        <begin position="104"/>
        <end position="128"/>
    </location>
</feature>
<dbReference type="Proteomes" id="UP000823918">
    <property type="component" value="Unassembled WGS sequence"/>
</dbReference>
<dbReference type="InterPro" id="IPR007441">
    <property type="entry name" value="EutH"/>
</dbReference>
<proteinExistence type="predicted"/>
<feature type="transmembrane region" description="Helical" evidence="1">
    <location>
        <begin position="228"/>
        <end position="253"/>
    </location>
</feature>
<feature type="transmembrane region" description="Helical" evidence="1">
    <location>
        <begin position="301"/>
        <end position="321"/>
    </location>
</feature>
<dbReference type="PANTHER" id="PTHR40089:SF1">
    <property type="entry name" value="ETHANOLAMINE PERMEASE EUTH-RELATED"/>
    <property type="match status" value="1"/>
</dbReference>
<dbReference type="AlphaFoldDB" id="A0A9D2Q4R1"/>
<evidence type="ECO:0000256" key="1">
    <source>
        <dbReference type="SAM" id="Phobius"/>
    </source>
</evidence>
<feature type="transmembrane region" description="Helical" evidence="1">
    <location>
        <begin position="273"/>
        <end position="295"/>
    </location>
</feature>
<feature type="transmembrane region" description="Helical" evidence="1">
    <location>
        <begin position="203"/>
        <end position="222"/>
    </location>
</feature>
<dbReference type="GO" id="GO:0034228">
    <property type="term" value="F:ethanolamine transmembrane transporter activity"/>
    <property type="evidence" value="ECO:0007669"/>
    <property type="project" value="InterPro"/>
</dbReference>
<accession>A0A9D2Q4R1</accession>
<name>A0A9D2Q4R1_9FIRM</name>
<feature type="transmembrane region" description="Helical" evidence="1">
    <location>
        <begin position="140"/>
        <end position="163"/>
    </location>
</feature>
<feature type="transmembrane region" description="Helical" evidence="1">
    <location>
        <begin position="328"/>
        <end position="348"/>
    </location>
</feature>
<feature type="transmembrane region" description="Helical" evidence="1">
    <location>
        <begin position="35"/>
        <end position="56"/>
    </location>
</feature>
<keyword evidence="1" id="KW-0812">Transmembrane</keyword>
<dbReference type="Pfam" id="PF04346">
    <property type="entry name" value="EutH"/>
    <property type="match status" value="1"/>
</dbReference>
<keyword evidence="1" id="KW-0472">Membrane</keyword>
<reference evidence="2" key="1">
    <citation type="journal article" date="2021" name="PeerJ">
        <title>Extensive microbial diversity within the chicken gut microbiome revealed by metagenomics and culture.</title>
        <authorList>
            <person name="Gilroy R."/>
            <person name="Ravi A."/>
            <person name="Getino M."/>
            <person name="Pursley I."/>
            <person name="Horton D.L."/>
            <person name="Alikhan N.F."/>
            <person name="Baker D."/>
            <person name="Gharbi K."/>
            <person name="Hall N."/>
            <person name="Watson M."/>
            <person name="Adriaenssens E.M."/>
            <person name="Foster-Nyarko E."/>
            <person name="Jarju S."/>
            <person name="Secka A."/>
            <person name="Antonio M."/>
            <person name="Oren A."/>
            <person name="Chaudhuri R.R."/>
            <person name="La Ragione R."/>
            <person name="Hildebrand F."/>
            <person name="Pallen M.J."/>
        </authorList>
    </citation>
    <scope>NUCLEOTIDE SEQUENCE</scope>
    <source>
        <strain evidence="2">5933</strain>
    </source>
</reference>
<evidence type="ECO:0000313" key="3">
    <source>
        <dbReference type="Proteomes" id="UP000823918"/>
    </source>
</evidence>
<comment type="caution">
    <text evidence="2">The sequence shown here is derived from an EMBL/GenBank/DDBJ whole genome shotgun (WGS) entry which is preliminary data.</text>
</comment>
<dbReference type="PANTHER" id="PTHR40089">
    <property type="entry name" value="ETHANOLAMINE UTILIZATION PROTEIN EUTH"/>
    <property type="match status" value="1"/>
</dbReference>
<evidence type="ECO:0000313" key="2">
    <source>
        <dbReference type="EMBL" id="HJC71447.1"/>
    </source>
</evidence>
<gene>
    <name evidence="2" type="ORF">H9698_01455</name>
</gene>
<sequence>MNIVIAILLCFALLGAADKMLGGKLGVAQEFDRGLAAMGPLCVSMAGIYCVAVYALSSASKDIAALTRGLPFDPSLLLSMLLATDMGGWAAAKELAATPELAVYSGLLVASTMGCLISFTLPVSLGGLARHEVMGFMQGVVWGIVALPAGLLLGAVVCGLSAAQTLWNVLPVLVLCVLFIAALKFAPRGCIVFLTIFGQTVRVVGILLFCVMTAGLFLPAFGIVPQDIVLEALLVILKITAVVCGATVASALLMAKAGRFLERFSRMLGVNEYAVLGLLANLVSNVSMLPLYSRMDVRGKVMNAAFCVSGAFIIGGQLAFVSGVAPDAVGAFFACKLAGGILAAVLALKFTHAQPAQEEPAPQPGGVS</sequence>
<dbReference type="GO" id="GO:0005886">
    <property type="term" value="C:plasma membrane"/>
    <property type="evidence" value="ECO:0007669"/>
    <property type="project" value="TreeGrafter"/>
</dbReference>